<reference evidence="1 2" key="1">
    <citation type="submission" date="2016-09" db="EMBL/GenBank/DDBJ databases">
        <title>Streptomyces platensis DSM40041, a candidate organism with high potential of specific P450 cytochromes.</title>
        <authorList>
            <person name="Grumaz C."/>
            <person name="Vainshtein Y."/>
            <person name="Kirstahler P."/>
            <person name="Sohn K."/>
        </authorList>
    </citation>
    <scope>NUCLEOTIDE SEQUENCE [LARGE SCALE GENOMIC DNA]</scope>
    <source>
        <strain evidence="1 2">DSM 40041</strain>
    </source>
</reference>
<dbReference type="EMBL" id="MIGA01000060">
    <property type="protein sequence ID" value="OSY38308.1"/>
    <property type="molecule type" value="Genomic_DNA"/>
</dbReference>
<keyword evidence="2" id="KW-1185">Reference proteome</keyword>
<evidence type="ECO:0000313" key="2">
    <source>
        <dbReference type="Proteomes" id="UP000194225"/>
    </source>
</evidence>
<dbReference type="Proteomes" id="UP000194225">
    <property type="component" value="Unassembled WGS sequence"/>
</dbReference>
<comment type="caution">
    <text evidence="1">The sequence shown here is derived from an EMBL/GenBank/DDBJ whole genome shotgun (WGS) entry which is preliminary data.</text>
</comment>
<gene>
    <name evidence="1" type="ORF">BG653_06183</name>
</gene>
<dbReference type="RefSeq" id="WP_143659037.1">
    <property type="nucleotide sequence ID" value="NZ_CP023691.1"/>
</dbReference>
<protein>
    <submittedName>
        <fullName evidence="1">Uncharacterized protein</fullName>
    </submittedName>
</protein>
<accession>A0ABX3XP39</accession>
<name>A0ABX3XP39_STRPT</name>
<organism evidence="1 2">
    <name type="scientific">Streptomyces platensis</name>
    <dbReference type="NCBI Taxonomy" id="58346"/>
    <lineage>
        <taxon>Bacteria</taxon>
        <taxon>Bacillati</taxon>
        <taxon>Actinomycetota</taxon>
        <taxon>Actinomycetes</taxon>
        <taxon>Kitasatosporales</taxon>
        <taxon>Streptomycetaceae</taxon>
        <taxon>Streptomyces</taxon>
    </lineage>
</organism>
<proteinExistence type="predicted"/>
<evidence type="ECO:0000313" key="1">
    <source>
        <dbReference type="EMBL" id="OSY38308.1"/>
    </source>
</evidence>
<dbReference type="GeneID" id="90928863"/>
<sequence length="197" mass="20922">MLSYLAAALPAEADAAARLLALQGALRATASGRLHLPAGLLRSLRLNQRPSPWQGLEQVGWLIRLPAGITGVPRGVTAQLLDAAVLTQAPGRQDRAHAADKALRLTSCRALRNLPTSDRLTALALVTHLSPGSVQGAIEADRIGRVCAVPPDILAATLDRLVTARVTDWWSYDQGAEDITWALGPALVEQHANVFAE</sequence>